<feature type="transmembrane region" description="Helical" evidence="8">
    <location>
        <begin position="168"/>
        <end position="190"/>
    </location>
</feature>
<dbReference type="RefSeq" id="WP_221935254.1">
    <property type="nucleotide sequence ID" value="NZ_JACCAE010000001.1"/>
</dbReference>
<keyword evidence="5 8" id="KW-1133">Transmembrane helix</keyword>
<feature type="transmembrane region" description="Helical" evidence="8">
    <location>
        <begin position="210"/>
        <end position="234"/>
    </location>
</feature>
<evidence type="ECO:0000256" key="1">
    <source>
        <dbReference type="ARBA" id="ARBA00004651"/>
    </source>
</evidence>
<evidence type="ECO:0000256" key="2">
    <source>
        <dbReference type="ARBA" id="ARBA00005346"/>
    </source>
</evidence>
<gene>
    <name evidence="10" type="ORF">BJY20_001214</name>
</gene>
<dbReference type="Proteomes" id="UP000554054">
    <property type="component" value="Unassembled WGS sequence"/>
</dbReference>
<evidence type="ECO:0000259" key="9">
    <source>
        <dbReference type="Pfam" id="PF00361"/>
    </source>
</evidence>
<name>A0A852VLC2_9MICO</name>
<dbReference type="InterPro" id="IPR050586">
    <property type="entry name" value="CPA3_Na-H_Antiporter_D"/>
</dbReference>
<keyword evidence="4 7" id="KW-0812">Transmembrane</keyword>
<evidence type="ECO:0000256" key="5">
    <source>
        <dbReference type="ARBA" id="ARBA00022989"/>
    </source>
</evidence>
<keyword evidence="3" id="KW-1003">Cell membrane</keyword>
<organism evidence="10 11">
    <name type="scientific">Janibacter cremeus</name>
    <dbReference type="NCBI Taxonomy" id="1285192"/>
    <lineage>
        <taxon>Bacteria</taxon>
        <taxon>Bacillati</taxon>
        <taxon>Actinomycetota</taxon>
        <taxon>Actinomycetes</taxon>
        <taxon>Micrococcales</taxon>
        <taxon>Intrasporangiaceae</taxon>
        <taxon>Janibacter</taxon>
    </lineage>
</organism>
<evidence type="ECO:0000256" key="6">
    <source>
        <dbReference type="ARBA" id="ARBA00023136"/>
    </source>
</evidence>
<feature type="transmembrane region" description="Helical" evidence="8">
    <location>
        <begin position="82"/>
        <end position="100"/>
    </location>
</feature>
<feature type="transmembrane region" description="Helical" evidence="8">
    <location>
        <begin position="496"/>
        <end position="517"/>
    </location>
</feature>
<dbReference type="GO" id="GO:0008137">
    <property type="term" value="F:NADH dehydrogenase (ubiquinone) activity"/>
    <property type="evidence" value="ECO:0007669"/>
    <property type="project" value="InterPro"/>
</dbReference>
<evidence type="ECO:0000313" key="10">
    <source>
        <dbReference type="EMBL" id="NYF97822.1"/>
    </source>
</evidence>
<keyword evidence="6 8" id="KW-0472">Membrane</keyword>
<evidence type="ECO:0000256" key="4">
    <source>
        <dbReference type="ARBA" id="ARBA00022692"/>
    </source>
</evidence>
<comment type="caution">
    <text evidence="10">The sequence shown here is derived from an EMBL/GenBank/DDBJ whole genome shotgun (WGS) entry which is preliminary data.</text>
</comment>
<comment type="similarity">
    <text evidence="2">Belongs to the CPA3 antiporters (TC 2.A.63) subunit D family.</text>
</comment>
<dbReference type="EMBL" id="JACCAE010000001">
    <property type="protein sequence ID" value="NYF97822.1"/>
    <property type="molecule type" value="Genomic_DNA"/>
</dbReference>
<evidence type="ECO:0000313" key="11">
    <source>
        <dbReference type="Proteomes" id="UP000554054"/>
    </source>
</evidence>
<feature type="transmembrane region" description="Helical" evidence="8">
    <location>
        <begin position="138"/>
        <end position="156"/>
    </location>
</feature>
<dbReference type="PANTHER" id="PTHR42703">
    <property type="entry name" value="NADH DEHYDROGENASE"/>
    <property type="match status" value="1"/>
</dbReference>
<feature type="transmembrane region" description="Helical" evidence="8">
    <location>
        <begin position="405"/>
        <end position="428"/>
    </location>
</feature>
<protein>
    <submittedName>
        <fullName evidence="10">Multicomponent Na+:H+ antiporter subunit D</fullName>
    </submittedName>
</protein>
<dbReference type="Pfam" id="PF00361">
    <property type="entry name" value="Proton_antipo_M"/>
    <property type="match status" value="1"/>
</dbReference>
<dbReference type="PRINTS" id="PR01437">
    <property type="entry name" value="NUOXDRDTASE4"/>
</dbReference>
<reference evidence="10 11" key="1">
    <citation type="submission" date="2020-07" db="EMBL/GenBank/DDBJ databases">
        <title>Sequencing the genomes of 1000 actinobacteria strains.</title>
        <authorList>
            <person name="Klenk H.-P."/>
        </authorList>
    </citation>
    <scope>NUCLEOTIDE SEQUENCE [LARGE SCALE GENOMIC DNA]</scope>
    <source>
        <strain evidence="10 11">DSM 26154</strain>
    </source>
</reference>
<accession>A0A852VLC2</accession>
<dbReference type="GO" id="GO:0005886">
    <property type="term" value="C:plasma membrane"/>
    <property type="evidence" value="ECO:0007669"/>
    <property type="project" value="UniProtKB-SubCell"/>
</dbReference>
<feature type="domain" description="NADH:quinone oxidoreductase/Mrp antiporter transmembrane" evidence="9">
    <location>
        <begin position="132"/>
        <end position="419"/>
    </location>
</feature>
<feature type="transmembrane region" description="Helical" evidence="8">
    <location>
        <begin position="241"/>
        <end position="262"/>
    </location>
</feature>
<evidence type="ECO:0000256" key="3">
    <source>
        <dbReference type="ARBA" id="ARBA00022475"/>
    </source>
</evidence>
<keyword evidence="11" id="KW-1185">Reference proteome</keyword>
<proteinExistence type="inferred from homology"/>
<dbReference type="InterPro" id="IPR003918">
    <property type="entry name" value="NADH_UbQ_OxRdtase"/>
</dbReference>
<evidence type="ECO:0000256" key="7">
    <source>
        <dbReference type="RuleBase" id="RU000320"/>
    </source>
</evidence>
<feature type="transmembrane region" description="Helical" evidence="8">
    <location>
        <begin position="362"/>
        <end position="385"/>
    </location>
</feature>
<evidence type="ECO:0000256" key="8">
    <source>
        <dbReference type="SAM" id="Phobius"/>
    </source>
</evidence>
<dbReference type="NCBIfam" id="NF009308">
    <property type="entry name" value="PRK12665.1"/>
    <property type="match status" value="1"/>
</dbReference>
<feature type="transmembrane region" description="Helical" evidence="8">
    <location>
        <begin position="31"/>
        <end position="52"/>
    </location>
</feature>
<dbReference type="GO" id="GO:0042773">
    <property type="term" value="P:ATP synthesis coupled electron transport"/>
    <property type="evidence" value="ECO:0007669"/>
    <property type="project" value="InterPro"/>
</dbReference>
<dbReference type="AlphaFoldDB" id="A0A852VLC2"/>
<dbReference type="InterPro" id="IPR001750">
    <property type="entry name" value="ND/Mrp_TM"/>
</dbReference>
<feature type="transmembrane region" description="Helical" evidence="8">
    <location>
        <begin position="112"/>
        <end position="132"/>
    </location>
</feature>
<sequence length="544" mass="57044">MSMVNALPLPVLLPLLGAALALVARRSPRAQVAISLLVLSASLAVAILLMWHTHTHGPMALWLGAWSEPLGIALVADRLSALMLLVSSFVILTVLVFAIGQGVADGDEDSPLAIYFPTYLVLSAGVSNAFLAGDLFNLFVSFEMLLFASFVLLTLGGSGTRIRAGTTYVIVSMVSSFLFLVAVAGVYAAAGTVNLAQLSVRLPDIDSRVALALQLLLLTVFGIKAAIFPMSAWLPDSYPSASAPVSAVFAGLLTKVGVYAIIRTQFLLFPDSPLEHLIMGAGLVTMLVGILGAVAQPGIKRMLSFTLVSHIGYMLFGIGLATEAGLSAAVFYVAHHITVQTALFLIAGLIERAGGSTIIDRLGGLAAGAPGLAFLFFVPAMNLAGIPPFSGFVGKVALIQAGVEVGGAAAWLLIIGSVVTSLLTLYAIAKTWSYAFWRPRQEGTEHQTLEMPALTPSWGRLSDAIGAAVVAQRPQTPITPPTKAVPVRRDMPPAMFGGAAAVVAFSIGLSLFAGPLFRYTDAAAEQMITRDSYVQVVLPMEEGR</sequence>
<dbReference type="PANTHER" id="PTHR42703:SF1">
    <property type="entry name" value="NA(+)_H(+) ANTIPORTER SUBUNIT D1"/>
    <property type="match status" value="1"/>
</dbReference>
<feature type="transmembrane region" description="Helical" evidence="8">
    <location>
        <begin position="274"/>
        <end position="295"/>
    </location>
</feature>
<comment type="subcellular location">
    <subcellularLocation>
        <location evidence="1">Cell membrane</location>
        <topology evidence="1">Multi-pass membrane protein</topology>
    </subcellularLocation>
    <subcellularLocation>
        <location evidence="7">Membrane</location>
        <topology evidence="7">Multi-pass membrane protein</topology>
    </subcellularLocation>
</comment>